<dbReference type="RefSeq" id="WP_141609494.1">
    <property type="nucleotide sequence ID" value="NZ_VIGC02000008.1"/>
</dbReference>
<gene>
    <name evidence="8" type="ORF">FKZ61_07605</name>
</gene>
<keyword evidence="5 6" id="KW-0472">Membrane</keyword>
<comment type="caution">
    <text evidence="8">The sequence shown here is derived from an EMBL/GenBank/DDBJ whole genome shotgun (WGS) entry which is preliminary data.</text>
</comment>
<feature type="transmembrane region" description="Helical" evidence="6">
    <location>
        <begin position="174"/>
        <end position="198"/>
    </location>
</feature>
<feature type="transmembrane region" description="Helical" evidence="6">
    <location>
        <begin position="55"/>
        <end position="88"/>
    </location>
</feature>
<keyword evidence="9" id="KW-1185">Reference proteome</keyword>
<evidence type="ECO:0000256" key="2">
    <source>
        <dbReference type="ARBA" id="ARBA00006143"/>
    </source>
</evidence>
<feature type="transmembrane region" description="Helical" evidence="6">
    <location>
        <begin position="7"/>
        <end position="35"/>
    </location>
</feature>
<keyword evidence="4 6" id="KW-1133">Transmembrane helix</keyword>
<dbReference type="PANTHER" id="PTHR31272:SF4">
    <property type="entry name" value="CYTOCHROME C-TYPE BIOGENESIS PROTEIN HI_1454-RELATED"/>
    <property type="match status" value="1"/>
</dbReference>
<dbReference type="InterPro" id="IPR051790">
    <property type="entry name" value="Cytochrome_c-biogenesis_DsbD"/>
</dbReference>
<protein>
    <submittedName>
        <fullName evidence="8">Cytochrome c biogenesis protein CcdA</fullName>
    </submittedName>
</protein>
<proteinExistence type="inferred from homology"/>
<dbReference type="OrthoDB" id="9803065at2"/>
<comment type="subcellular location">
    <subcellularLocation>
        <location evidence="1">Membrane</location>
        <topology evidence="1">Multi-pass membrane protein</topology>
    </subcellularLocation>
</comment>
<feature type="transmembrane region" description="Helical" evidence="6">
    <location>
        <begin position="218"/>
        <end position="238"/>
    </location>
</feature>
<dbReference type="InterPro" id="IPR003834">
    <property type="entry name" value="Cyt_c_assmbl_TM_dom"/>
</dbReference>
<dbReference type="InParanoid" id="A0A540VHV6"/>
<feature type="transmembrane region" description="Helical" evidence="6">
    <location>
        <begin position="100"/>
        <end position="118"/>
    </location>
</feature>
<evidence type="ECO:0000256" key="6">
    <source>
        <dbReference type="SAM" id="Phobius"/>
    </source>
</evidence>
<evidence type="ECO:0000256" key="1">
    <source>
        <dbReference type="ARBA" id="ARBA00004141"/>
    </source>
</evidence>
<accession>A0A540VHV6</accession>
<evidence type="ECO:0000259" key="7">
    <source>
        <dbReference type="Pfam" id="PF02683"/>
    </source>
</evidence>
<dbReference type="EMBL" id="VIGC01000008">
    <property type="protein sequence ID" value="TQE96349.1"/>
    <property type="molecule type" value="Genomic_DNA"/>
</dbReference>
<evidence type="ECO:0000256" key="4">
    <source>
        <dbReference type="ARBA" id="ARBA00022989"/>
    </source>
</evidence>
<organism evidence="8 9">
    <name type="scientific">Litorilinea aerophila</name>
    <dbReference type="NCBI Taxonomy" id="1204385"/>
    <lineage>
        <taxon>Bacteria</taxon>
        <taxon>Bacillati</taxon>
        <taxon>Chloroflexota</taxon>
        <taxon>Caldilineae</taxon>
        <taxon>Caldilineales</taxon>
        <taxon>Caldilineaceae</taxon>
        <taxon>Litorilinea</taxon>
    </lineage>
</organism>
<evidence type="ECO:0000256" key="3">
    <source>
        <dbReference type="ARBA" id="ARBA00022692"/>
    </source>
</evidence>
<evidence type="ECO:0000313" key="9">
    <source>
        <dbReference type="Proteomes" id="UP000317371"/>
    </source>
</evidence>
<dbReference type="Proteomes" id="UP000317371">
    <property type="component" value="Unassembled WGS sequence"/>
</dbReference>
<feature type="transmembrane region" description="Helical" evidence="6">
    <location>
        <begin position="138"/>
        <end position="162"/>
    </location>
</feature>
<name>A0A540VHV6_9CHLR</name>
<keyword evidence="3 6" id="KW-0812">Transmembrane</keyword>
<dbReference type="PANTHER" id="PTHR31272">
    <property type="entry name" value="CYTOCHROME C-TYPE BIOGENESIS PROTEIN HI_1454-RELATED"/>
    <property type="match status" value="1"/>
</dbReference>
<evidence type="ECO:0000313" key="8">
    <source>
        <dbReference type="EMBL" id="TQE96349.1"/>
    </source>
</evidence>
<dbReference type="AlphaFoldDB" id="A0A540VHV6"/>
<dbReference type="GO" id="GO:0017004">
    <property type="term" value="P:cytochrome complex assembly"/>
    <property type="evidence" value="ECO:0007669"/>
    <property type="project" value="InterPro"/>
</dbReference>
<dbReference type="FunCoup" id="A0A540VHV6">
    <property type="interactions" value="117"/>
</dbReference>
<evidence type="ECO:0000256" key="5">
    <source>
        <dbReference type="ARBA" id="ARBA00023136"/>
    </source>
</evidence>
<reference evidence="8 9" key="1">
    <citation type="submission" date="2019-06" db="EMBL/GenBank/DDBJ databases">
        <title>Genome sequence of Litorilinea aerophila BAA-2444.</title>
        <authorList>
            <person name="Maclea K.S."/>
            <person name="Maurais E.G."/>
            <person name="Iannazzi L.C."/>
        </authorList>
    </citation>
    <scope>NUCLEOTIDE SEQUENCE [LARGE SCALE GENOMIC DNA]</scope>
    <source>
        <strain evidence="8 9">ATCC BAA-2444</strain>
    </source>
</reference>
<feature type="domain" description="Cytochrome C biogenesis protein transmembrane" evidence="7">
    <location>
        <begin position="9"/>
        <end position="201"/>
    </location>
</feature>
<dbReference type="Pfam" id="PF02683">
    <property type="entry name" value="DsbD_TM"/>
    <property type="match status" value="1"/>
</dbReference>
<dbReference type="GO" id="GO:0016020">
    <property type="term" value="C:membrane"/>
    <property type="evidence" value="ECO:0007669"/>
    <property type="project" value="UniProtKB-SubCell"/>
</dbReference>
<comment type="similarity">
    <text evidence="2">Belongs to the DsbD family.</text>
</comment>
<sequence length="247" mass="26353">MEGLPQIGLLLAFGAGVLSFFSPCVAPLVPGYLSFISGVSTGGRTPSPTVERPQALMQTAVTSLVFVLGFTLVFVTLGAGAALFGGLLEAYRQPLNRLTGAVMVAMGLILADVLRLPGLAREWRFQPNLQAWGPSAPLLLGMAFAFGWVPCIGPILAGILLYASSAATVGTGIWLLLAYSLGLGVPFVISGVAAGWILGTARRLRRIWPWITRLSGGLLVGMGLLFLSGRFFYVNIFIQRLTYRLFY</sequence>